<organism evidence="2 3">
    <name type="scientific">Phoxinus phoxinus</name>
    <name type="common">Eurasian minnow</name>
    <dbReference type="NCBI Taxonomy" id="58324"/>
    <lineage>
        <taxon>Eukaryota</taxon>
        <taxon>Metazoa</taxon>
        <taxon>Chordata</taxon>
        <taxon>Craniata</taxon>
        <taxon>Vertebrata</taxon>
        <taxon>Euteleostomi</taxon>
        <taxon>Actinopterygii</taxon>
        <taxon>Neopterygii</taxon>
        <taxon>Teleostei</taxon>
        <taxon>Ostariophysi</taxon>
        <taxon>Cypriniformes</taxon>
        <taxon>Leuciscidae</taxon>
        <taxon>Phoxininae</taxon>
        <taxon>Phoxinus</taxon>
    </lineage>
</organism>
<accession>A0AAN9CCY0</accession>
<reference evidence="2 3" key="1">
    <citation type="submission" date="2024-02" db="EMBL/GenBank/DDBJ databases">
        <title>Chromosome-level genome assembly of the Eurasian Minnow (Phoxinus phoxinus).</title>
        <authorList>
            <person name="Oriowo T.O."/>
            <person name="Martin S."/>
            <person name="Stange M."/>
            <person name="Chrysostomakis Y."/>
            <person name="Brown T."/>
            <person name="Winkler S."/>
            <person name="Kukowka S."/>
            <person name="Myers E.W."/>
            <person name="Bohne A."/>
        </authorList>
    </citation>
    <scope>NUCLEOTIDE SEQUENCE [LARGE SCALE GENOMIC DNA]</scope>
    <source>
        <strain evidence="2">ZFMK-TIS-60720</strain>
        <tissue evidence="2">Whole Organism</tissue>
    </source>
</reference>
<comment type="caution">
    <text evidence="2">The sequence shown here is derived from an EMBL/GenBank/DDBJ whole genome shotgun (WGS) entry which is preliminary data.</text>
</comment>
<protein>
    <submittedName>
        <fullName evidence="2">Uncharacterized protein</fullName>
    </submittedName>
</protein>
<feature type="compositionally biased region" description="Acidic residues" evidence="1">
    <location>
        <begin position="1"/>
        <end position="12"/>
    </location>
</feature>
<name>A0AAN9CCY0_9TELE</name>
<sequence length="20" mass="2305">MSDNEEVEEFEEQEGKSCVS</sequence>
<evidence type="ECO:0000256" key="1">
    <source>
        <dbReference type="SAM" id="MobiDB-lite"/>
    </source>
</evidence>
<dbReference type="AlphaFoldDB" id="A0AAN9CCY0"/>
<gene>
    <name evidence="2" type="ORF">R3I93_018479</name>
</gene>
<proteinExistence type="predicted"/>
<feature type="region of interest" description="Disordered" evidence="1">
    <location>
        <begin position="1"/>
        <end position="20"/>
    </location>
</feature>
<evidence type="ECO:0000313" key="3">
    <source>
        <dbReference type="Proteomes" id="UP001364617"/>
    </source>
</evidence>
<dbReference type="Proteomes" id="UP001364617">
    <property type="component" value="Unassembled WGS sequence"/>
</dbReference>
<evidence type="ECO:0000313" key="2">
    <source>
        <dbReference type="EMBL" id="KAK7131928.1"/>
    </source>
</evidence>
<keyword evidence="3" id="KW-1185">Reference proteome</keyword>
<dbReference type="EMBL" id="JAYKXH010000020">
    <property type="protein sequence ID" value="KAK7131928.1"/>
    <property type="molecule type" value="Genomic_DNA"/>
</dbReference>